<comment type="similarity">
    <text evidence="1">Belongs to the DNA mismatch repair MutL/HexB family.</text>
</comment>
<dbReference type="InterPro" id="IPR042120">
    <property type="entry name" value="MutL_C_dimsub"/>
</dbReference>
<dbReference type="SUPFAM" id="SSF55874">
    <property type="entry name" value="ATPase domain of HSP90 chaperone/DNA topoisomerase II/histidine kinase"/>
    <property type="match status" value="1"/>
</dbReference>
<dbReference type="GO" id="GO:0006298">
    <property type="term" value="P:mismatch repair"/>
    <property type="evidence" value="ECO:0000318"/>
    <property type="project" value="GO_Central"/>
</dbReference>
<dbReference type="SMART" id="SM01340">
    <property type="entry name" value="DNA_mis_repair"/>
    <property type="match status" value="1"/>
</dbReference>
<organism evidence="5 6">
    <name type="scientific">Tribolium castaneum</name>
    <name type="common">Red flour beetle</name>
    <dbReference type="NCBI Taxonomy" id="7070"/>
    <lineage>
        <taxon>Eukaryota</taxon>
        <taxon>Metazoa</taxon>
        <taxon>Ecdysozoa</taxon>
        <taxon>Arthropoda</taxon>
        <taxon>Hexapoda</taxon>
        <taxon>Insecta</taxon>
        <taxon>Pterygota</taxon>
        <taxon>Neoptera</taxon>
        <taxon>Endopterygota</taxon>
        <taxon>Coleoptera</taxon>
        <taxon>Polyphaga</taxon>
        <taxon>Cucujiformia</taxon>
        <taxon>Tenebrionidae</taxon>
        <taxon>Tenebrionidae incertae sedis</taxon>
        <taxon>Tribolium</taxon>
    </lineage>
</organism>
<dbReference type="InterPro" id="IPR013507">
    <property type="entry name" value="DNA_mismatch_S5_2-like"/>
</dbReference>
<proteinExistence type="inferred from homology"/>
<dbReference type="InterPro" id="IPR014790">
    <property type="entry name" value="MutL_C"/>
</dbReference>
<evidence type="ECO:0000256" key="1">
    <source>
        <dbReference type="ARBA" id="ARBA00006082"/>
    </source>
</evidence>
<dbReference type="Gene3D" id="3.30.1540.20">
    <property type="entry name" value="MutL, C-terminal domain, dimerisation subdomain"/>
    <property type="match status" value="1"/>
</dbReference>
<evidence type="ECO:0000256" key="2">
    <source>
        <dbReference type="ARBA" id="ARBA00022763"/>
    </source>
</evidence>
<keyword evidence="2" id="KW-0227">DNA damage</keyword>
<dbReference type="InterPro" id="IPR037198">
    <property type="entry name" value="MutL_C_sf"/>
</dbReference>
<dbReference type="eggNOG" id="KOG1977">
    <property type="taxonomic scope" value="Eukaryota"/>
</dbReference>
<dbReference type="SUPFAM" id="SSF118116">
    <property type="entry name" value="DNA mismatch repair protein MutL"/>
    <property type="match status" value="1"/>
</dbReference>
<keyword evidence="6" id="KW-1185">Reference proteome</keyword>
<dbReference type="OMA" id="HIGREGH"/>
<dbReference type="NCBIfam" id="TIGR00585">
    <property type="entry name" value="mutl"/>
    <property type="match status" value="1"/>
</dbReference>
<dbReference type="Gene3D" id="3.30.565.10">
    <property type="entry name" value="Histidine kinase-like ATPase, C-terminal domain"/>
    <property type="match status" value="1"/>
</dbReference>
<dbReference type="GO" id="GO:0016887">
    <property type="term" value="F:ATP hydrolysis activity"/>
    <property type="evidence" value="ECO:0000318"/>
    <property type="project" value="GO_Central"/>
</dbReference>
<feature type="domain" description="DNA mismatch repair protein S5" evidence="4">
    <location>
        <begin position="198"/>
        <end position="325"/>
    </location>
</feature>
<dbReference type="Pfam" id="PF08676">
    <property type="entry name" value="MutL_C"/>
    <property type="match status" value="1"/>
</dbReference>
<dbReference type="InterPro" id="IPR020568">
    <property type="entry name" value="Ribosomal_Su5_D2-typ_SF"/>
</dbReference>
<evidence type="ECO:0000313" key="6">
    <source>
        <dbReference type="Proteomes" id="UP000007266"/>
    </source>
</evidence>
<dbReference type="InterPro" id="IPR042121">
    <property type="entry name" value="MutL_C_regsub"/>
</dbReference>
<evidence type="ECO:0000259" key="3">
    <source>
        <dbReference type="SMART" id="SM00853"/>
    </source>
</evidence>
<reference evidence="5 6" key="1">
    <citation type="journal article" date="2008" name="Nature">
        <title>The genome of the model beetle and pest Tribolium castaneum.</title>
        <authorList>
            <consortium name="Tribolium Genome Sequencing Consortium"/>
            <person name="Richards S."/>
            <person name="Gibbs R.A."/>
            <person name="Weinstock G.M."/>
            <person name="Brown S.J."/>
            <person name="Denell R."/>
            <person name="Beeman R.W."/>
            <person name="Gibbs R."/>
            <person name="Beeman R.W."/>
            <person name="Brown S.J."/>
            <person name="Bucher G."/>
            <person name="Friedrich M."/>
            <person name="Grimmelikhuijzen C.J."/>
            <person name="Klingler M."/>
            <person name="Lorenzen M."/>
            <person name="Richards S."/>
            <person name="Roth S."/>
            <person name="Schroder R."/>
            <person name="Tautz D."/>
            <person name="Zdobnov E.M."/>
            <person name="Muzny D."/>
            <person name="Gibbs R.A."/>
            <person name="Weinstock G.M."/>
            <person name="Attaway T."/>
            <person name="Bell S."/>
            <person name="Buhay C.J."/>
            <person name="Chandrabose M.N."/>
            <person name="Chavez D."/>
            <person name="Clerk-Blankenburg K.P."/>
            <person name="Cree A."/>
            <person name="Dao M."/>
            <person name="Davis C."/>
            <person name="Chacko J."/>
            <person name="Dinh H."/>
            <person name="Dugan-Rocha S."/>
            <person name="Fowler G."/>
            <person name="Garner T.T."/>
            <person name="Garnes J."/>
            <person name="Gnirke A."/>
            <person name="Hawes A."/>
            <person name="Hernandez J."/>
            <person name="Hines S."/>
            <person name="Holder M."/>
            <person name="Hume J."/>
            <person name="Jhangiani S.N."/>
            <person name="Joshi V."/>
            <person name="Khan Z.M."/>
            <person name="Jackson L."/>
            <person name="Kovar C."/>
            <person name="Kowis A."/>
            <person name="Lee S."/>
            <person name="Lewis L.R."/>
            <person name="Margolis J."/>
            <person name="Morgan M."/>
            <person name="Nazareth L.V."/>
            <person name="Nguyen N."/>
            <person name="Okwuonu G."/>
            <person name="Parker D."/>
            <person name="Richards S."/>
            <person name="Ruiz S.J."/>
            <person name="Santibanez J."/>
            <person name="Savard J."/>
            <person name="Scherer S.E."/>
            <person name="Schneider B."/>
            <person name="Sodergren E."/>
            <person name="Tautz D."/>
            <person name="Vattahil S."/>
            <person name="Villasana D."/>
            <person name="White C.S."/>
            <person name="Wright R."/>
            <person name="Park Y."/>
            <person name="Beeman R.W."/>
            <person name="Lord J."/>
            <person name="Oppert B."/>
            <person name="Lorenzen M."/>
            <person name="Brown S."/>
            <person name="Wang L."/>
            <person name="Savard J."/>
            <person name="Tautz D."/>
            <person name="Richards S."/>
            <person name="Weinstock G."/>
            <person name="Gibbs R.A."/>
            <person name="Liu Y."/>
            <person name="Worley K."/>
            <person name="Weinstock G."/>
            <person name="Elsik C.G."/>
            <person name="Reese J.T."/>
            <person name="Elhaik E."/>
            <person name="Landan G."/>
            <person name="Graur D."/>
            <person name="Arensburger P."/>
            <person name="Atkinson P."/>
            <person name="Beeman R.W."/>
            <person name="Beidler J."/>
            <person name="Brown S.J."/>
            <person name="Demuth J.P."/>
            <person name="Drury D.W."/>
            <person name="Du Y.Z."/>
            <person name="Fujiwara H."/>
            <person name="Lorenzen M."/>
            <person name="Maselli V."/>
            <person name="Osanai M."/>
            <person name="Park Y."/>
            <person name="Robertson H.M."/>
            <person name="Tu Z."/>
            <person name="Wang J.J."/>
            <person name="Wang S."/>
            <person name="Richards S."/>
            <person name="Song H."/>
            <person name="Zhang L."/>
            <person name="Sodergren E."/>
            <person name="Werner D."/>
            <person name="Stanke M."/>
            <person name="Morgenstern B."/>
            <person name="Solovyev V."/>
            <person name="Kosarev P."/>
            <person name="Brown G."/>
            <person name="Chen H.C."/>
            <person name="Ermolaeva O."/>
            <person name="Hlavina W."/>
            <person name="Kapustin Y."/>
            <person name="Kiryutin B."/>
            <person name="Kitts P."/>
            <person name="Maglott D."/>
            <person name="Pruitt K."/>
            <person name="Sapojnikov V."/>
            <person name="Souvorov A."/>
            <person name="Mackey A.J."/>
            <person name="Waterhouse R.M."/>
            <person name="Wyder S."/>
            <person name="Zdobnov E.M."/>
            <person name="Zdobnov E.M."/>
            <person name="Wyder S."/>
            <person name="Kriventseva E.V."/>
            <person name="Kadowaki T."/>
            <person name="Bork P."/>
            <person name="Aranda M."/>
            <person name="Bao R."/>
            <person name="Beermann A."/>
            <person name="Berns N."/>
            <person name="Bolognesi R."/>
            <person name="Bonneton F."/>
            <person name="Bopp D."/>
            <person name="Brown S.J."/>
            <person name="Bucher G."/>
            <person name="Butts T."/>
            <person name="Chaumot A."/>
            <person name="Denell R.E."/>
            <person name="Ferrier D.E."/>
            <person name="Friedrich M."/>
            <person name="Gordon C.M."/>
            <person name="Jindra M."/>
            <person name="Klingler M."/>
            <person name="Lan Q."/>
            <person name="Lattorff H.M."/>
            <person name="Laudet V."/>
            <person name="von Levetsow C."/>
            <person name="Liu Z."/>
            <person name="Lutz R."/>
            <person name="Lynch J.A."/>
            <person name="da Fonseca R.N."/>
            <person name="Posnien N."/>
            <person name="Reuter R."/>
            <person name="Roth S."/>
            <person name="Savard J."/>
            <person name="Schinko J.B."/>
            <person name="Schmitt C."/>
            <person name="Schoppmeier M."/>
            <person name="Schroder R."/>
            <person name="Shippy T.D."/>
            <person name="Simonnet F."/>
            <person name="Marques-Souza H."/>
            <person name="Tautz D."/>
            <person name="Tomoyasu Y."/>
            <person name="Trauner J."/>
            <person name="Van der Zee M."/>
            <person name="Vervoort M."/>
            <person name="Wittkopp N."/>
            <person name="Wimmer E.A."/>
            <person name="Yang X."/>
            <person name="Jones A.K."/>
            <person name="Sattelle D.B."/>
            <person name="Ebert P.R."/>
            <person name="Nelson D."/>
            <person name="Scott J.G."/>
            <person name="Beeman R.W."/>
            <person name="Muthukrishnan S."/>
            <person name="Kramer K.J."/>
            <person name="Arakane Y."/>
            <person name="Beeman R.W."/>
            <person name="Zhu Q."/>
            <person name="Hogenkamp D."/>
            <person name="Dixit R."/>
            <person name="Oppert B."/>
            <person name="Jiang H."/>
            <person name="Zou Z."/>
            <person name="Marshall J."/>
            <person name="Elpidina E."/>
            <person name="Vinokurov K."/>
            <person name="Oppert C."/>
            <person name="Zou Z."/>
            <person name="Evans J."/>
            <person name="Lu Z."/>
            <person name="Zhao P."/>
            <person name="Sumathipala N."/>
            <person name="Altincicek B."/>
            <person name="Vilcinskas A."/>
            <person name="Williams M."/>
            <person name="Hultmark D."/>
            <person name="Hetru C."/>
            <person name="Jiang H."/>
            <person name="Grimmelikhuijzen C.J."/>
            <person name="Hauser F."/>
            <person name="Cazzamali G."/>
            <person name="Williamson M."/>
            <person name="Park Y."/>
            <person name="Li B."/>
            <person name="Tanaka Y."/>
            <person name="Predel R."/>
            <person name="Neupert S."/>
            <person name="Schachtner J."/>
            <person name="Verleyen P."/>
            <person name="Raible F."/>
            <person name="Bork P."/>
            <person name="Friedrich M."/>
            <person name="Walden K.K."/>
            <person name="Robertson H.M."/>
            <person name="Angeli S."/>
            <person name="Foret S."/>
            <person name="Bucher G."/>
            <person name="Schuetz S."/>
            <person name="Maleszka R."/>
            <person name="Wimmer E.A."/>
            <person name="Beeman R.W."/>
            <person name="Lorenzen M."/>
            <person name="Tomoyasu Y."/>
            <person name="Miller S.C."/>
            <person name="Grossmann D."/>
            <person name="Bucher G."/>
        </authorList>
    </citation>
    <scope>NUCLEOTIDE SEQUENCE [LARGE SCALE GENOMIC DNA]</scope>
    <source>
        <strain evidence="5 6">Georgia GA2</strain>
    </source>
</reference>
<evidence type="ECO:0000259" key="4">
    <source>
        <dbReference type="SMART" id="SM01340"/>
    </source>
</evidence>
<dbReference type="SMART" id="SM00853">
    <property type="entry name" value="MutL_C"/>
    <property type="match status" value="1"/>
</dbReference>
<reference evidence="5 6" key="2">
    <citation type="journal article" date="2010" name="Nucleic Acids Res.">
        <title>BeetleBase in 2010: revisions to provide comprehensive genomic information for Tribolium castaneum.</title>
        <authorList>
            <person name="Kim H.S."/>
            <person name="Murphy T."/>
            <person name="Xia J."/>
            <person name="Caragea D."/>
            <person name="Park Y."/>
            <person name="Beeman R.W."/>
            <person name="Lorenzen M.D."/>
            <person name="Butcher S."/>
            <person name="Manak J.R."/>
            <person name="Brown S.J."/>
        </authorList>
    </citation>
    <scope>GENOME REANNOTATION</scope>
    <source>
        <strain evidence="5 6">Georgia GA2</strain>
    </source>
</reference>
<dbReference type="FunFam" id="3.30.230.10:FF:000030">
    <property type="entry name" value="PMS1 homolog 1, mismatch repair system component"/>
    <property type="match status" value="1"/>
</dbReference>
<dbReference type="Pfam" id="PF01119">
    <property type="entry name" value="DNA_mis_repair"/>
    <property type="match status" value="1"/>
</dbReference>
<dbReference type="GO" id="GO:0030983">
    <property type="term" value="F:mismatched DNA binding"/>
    <property type="evidence" value="ECO:0007669"/>
    <property type="project" value="InterPro"/>
</dbReference>
<dbReference type="GO" id="GO:0032300">
    <property type="term" value="C:mismatch repair complex"/>
    <property type="evidence" value="ECO:0000318"/>
    <property type="project" value="GO_Central"/>
</dbReference>
<dbReference type="InterPro" id="IPR036890">
    <property type="entry name" value="HATPase_C_sf"/>
</dbReference>
<dbReference type="Pfam" id="PF13589">
    <property type="entry name" value="HATPase_c_3"/>
    <property type="match status" value="1"/>
</dbReference>
<dbReference type="Gene3D" id="3.30.1370.100">
    <property type="entry name" value="MutL, C-terminal domain, regulatory subdomain"/>
    <property type="match status" value="1"/>
</dbReference>
<name>D6WRG1_TRICA</name>
<dbReference type="AlphaFoldDB" id="D6WRG1"/>
<dbReference type="HOGENOM" id="CLU_005415_1_0_1"/>
<dbReference type="SUPFAM" id="SSF54211">
    <property type="entry name" value="Ribosomal protein S5 domain 2-like"/>
    <property type="match status" value="1"/>
</dbReference>
<dbReference type="EMBL" id="KQ971351">
    <property type="protein sequence ID" value="EFA06563.2"/>
    <property type="molecule type" value="Genomic_DNA"/>
</dbReference>
<dbReference type="GO" id="GO:0005524">
    <property type="term" value="F:ATP binding"/>
    <property type="evidence" value="ECO:0007669"/>
    <property type="project" value="InterPro"/>
</dbReference>
<dbReference type="STRING" id="7070.D6WRG1"/>
<evidence type="ECO:0008006" key="7">
    <source>
        <dbReference type="Google" id="ProtNLM"/>
    </source>
</evidence>
<protein>
    <recommendedName>
        <fullName evidence="7">DNA mismatch repair protein S5 domain-containing protein</fullName>
    </recommendedName>
</protein>
<dbReference type="PANTHER" id="PTHR10073:SF47">
    <property type="entry name" value="DNA MISMATCH REPAIR PROTEIN MLH3"/>
    <property type="match status" value="1"/>
</dbReference>
<dbReference type="Proteomes" id="UP000007266">
    <property type="component" value="Linkage group 7"/>
</dbReference>
<feature type="domain" description="MutL C-terminal dimerisation" evidence="3">
    <location>
        <begin position="805"/>
        <end position="956"/>
    </location>
</feature>
<dbReference type="KEGG" id="tca:103313509"/>
<sequence>MVVEPLEEKVIARIRSSSSIDSVTQCITELVLNSLDAKATAIAVRVNFTTFRLQVVDNGRGISRPNLEFVGQRYMTNKCHSLDDLHKHLKFYGFKGEALSNISHISQRVTVETREHNSEETFVKILEKDKQTINSSKCRASHGTTVTVEGFLHNLPVRQQCVKNNELENIKRSLECLIIIHPRVSFTLRNDLGLKVVLSSVATPDIASSFKTIHPEIDENEFALLKVGKNKTRVEGLIYKQLHENKRLQYLYVNKRPVNSPKILNFVNALFKTVPKTDPKRKNPVFVIHIKCPYSDIDITLEPAKTLVFFRKIDLVKRCLQKMISTFKGGDSEIVAKKTHRPLSEFGVSQIGGAVKGFGTKRKSEDLEELVSNKSAKIVEDTPYFEEPRVVSKQTKVALPIEVKKGEKRESEGIMDNSLYTNYPDNEKKGKDVIMDMFIMSLDVFPPEDKANETEPELNNVVDMETTLDKSPNEKNALSQKSPIKENMVSVGIQAGPGNIPVFGVTPRKAMSKYVSDYDFDFSNIDALPTFHFKTPELPTHYNQPKKLFDFRNTRRSSFNIFANENTFDQVTQSPYFAKKAKASKFEIDSNKENWSNDLDNTVDFKFIKKDNTKRILNESHTSKYFTPQKSKSCKLRVQTPKHTLLEESRDLFDKSSESGLLITLDEEIEKNKTEDIVIAPTFTQHQNPWLRKTGNDITFEMTERFDFVPKGLSPILKDCGKVDDMSPKSRQQLQNALVQSYEDELLMVKWQKCLDDGDPKKFFDEIYVEKSRLIESEVPNAYNRHVKDFENISFTKDLFKNVDIIGQVDCKFLAVWERTRNLVVLFDQHAVHERVRLEELSEGYKNASTKLDQDITIFLPQSDLTLLKRQKTNLKSLGLVLEFFTNGLTIYQVPLCLYNKSKKGVDIVFLTQTLIKEIVDLLKTNNEIMVNTPSLIQNIVNSEACRGAIKFGDSLTKNECFAHLKNLAKCKLPFQCAHGRPTLTPLIFLNRFYDEEVAKPNLHNLREN</sequence>
<dbReference type="InterPro" id="IPR014721">
    <property type="entry name" value="Ribsml_uS5_D2-typ_fold_subgr"/>
</dbReference>
<dbReference type="Gene3D" id="3.30.230.10">
    <property type="match status" value="1"/>
</dbReference>
<dbReference type="OrthoDB" id="429932at2759"/>
<dbReference type="InterPro" id="IPR002099">
    <property type="entry name" value="MutL/Mlh/PMS"/>
</dbReference>
<evidence type="ECO:0000313" key="5">
    <source>
        <dbReference type="EMBL" id="EFA06563.2"/>
    </source>
</evidence>
<dbReference type="GO" id="GO:0140664">
    <property type="term" value="F:ATP-dependent DNA damage sensor activity"/>
    <property type="evidence" value="ECO:0007669"/>
    <property type="project" value="InterPro"/>
</dbReference>
<gene>
    <name evidence="5" type="primary">AUGUSTUS-3.0.2_09474</name>
    <name evidence="5" type="ORF">TcasGA2_TC009474</name>
</gene>
<dbReference type="PANTHER" id="PTHR10073">
    <property type="entry name" value="DNA MISMATCH REPAIR PROTEIN MLH, PMS, MUTL"/>
    <property type="match status" value="1"/>
</dbReference>
<dbReference type="InterPro" id="IPR038973">
    <property type="entry name" value="MutL/Mlh/Pms-like"/>
</dbReference>
<accession>D6WRG1</accession>
<dbReference type="InParanoid" id="D6WRG1"/>